<name>A0A2G1W1A8_9BACT</name>
<evidence type="ECO:0000256" key="1">
    <source>
        <dbReference type="SAM" id="SignalP"/>
    </source>
</evidence>
<keyword evidence="1" id="KW-0732">Signal</keyword>
<evidence type="ECO:0000313" key="2">
    <source>
        <dbReference type="EMBL" id="PHQ32761.1"/>
    </source>
</evidence>
<reference evidence="2 3" key="1">
    <citation type="submission" date="2017-06" db="EMBL/GenBank/DDBJ databases">
        <title>Description of Rhodopirellula bahusiensis sp. nov.</title>
        <authorList>
            <person name="Kizina J."/>
            <person name="Harder J."/>
        </authorList>
    </citation>
    <scope>NUCLEOTIDE SEQUENCE [LARGE SCALE GENOMIC DNA]</scope>
    <source>
        <strain evidence="2 3">SWK21</strain>
    </source>
</reference>
<evidence type="ECO:0008006" key="4">
    <source>
        <dbReference type="Google" id="ProtNLM"/>
    </source>
</evidence>
<accession>A0A2G1W1A8</accession>
<feature type="chain" id="PRO_5013666255" description="Secreted protein" evidence="1">
    <location>
        <begin position="21"/>
        <end position="66"/>
    </location>
</feature>
<feature type="signal peptide" evidence="1">
    <location>
        <begin position="1"/>
        <end position="20"/>
    </location>
</feature>
<dbReference type="RefSeq" id="WP_008660822.1">
    <property type="nucleotide sequence ID" value="NZ_JBDUYK010000130.1"/>
</dbReference>
<evidence type="ECO:0000313" key="3">
    <source>
        <dbReference type="Proteomes" id="UP000225740"/>
    </source>
</evidence>
<dbReference type="EMBL" id="NIZW01000023">
    <property type="protein sequence ID" value="PHQ32761.1"/>
    <property type="molecule type" value="Genomic_DNA"/>
</dbReference>
<dbReference type="AlphaFoldDB" id="A0A2G1W1A8"/>
<dbReference type="Proteomes" id="UP000225740">
    <property type="component" value="Unassembled WGS sequence"/>
</dbReference>
<keyword evidence="3" id="KW-1185">Reference proteome</keyword>
<comment type="caution">
    <text evidence="2">The sequence shown here is derived from an EMBL/GenBank/DDBJ whole genome shotgun (WGS) entry which is preliminary data.</text>
</comment>
<proteinExistence type="predicted"/>
<sequence>MKYRFALFACLVAFSLTVGCDSGEPTNLAGEVSDSEIEEYNRMLQESQKQMVESDEAMKKEMKSKR</sequence>
<organism evidence="2 3">
    <name type="scientific">Rhodopirellula bahusiensis</name>
    <dbReference type="NCBI Taxonomy" id="2014065"/>
    <lineage>
        <taxon>Bacteria</taxon>
        <taxon>Pseudomonadati</taxon>
        <taxon>Planctomycetota</taxon>
        <taxon>Planctomycetia</taxon>
        <taxon>Pirellulales</taxon>
        <taxon>Pirellulaceae</taxon>
        <taxon>Rhodopirellula</taxon>
    </lineage>
</organism>
<dbReference type="GeneID" id="90611073"/>
<protein>
    <recommendedName>
        <fullName evidence="4">Secreted protein</fullName>
    </recommendedName>
</protein>
<dbReference type="OrthoDB" id="285308at2"/>
<gene>
    <name evidence="2" type="ORF">CEE69_24370</name>
</gene>
<dbReference type="PROSITE" id="PS51257">
    <property type="entry name" value="PROKAR_LIPOPROTEIN"/>
    <property type="match status" value="1"/>
</dbReference>